<dbReference type="EnsemblPlants" id="AES76830">
    <property type="protein sequence ID" value="AES76830"/>
    <property type="gene ID" value="MTR_6g087750"/>
</dbReference>
<evidence type="ECO:0000313" key="2">
    <source>
        <dbReference type="EnsemblPlants" id="AES76830"/>
    </source>
</evidence>
<gene>
    <name evidence="1" type="ordered locus">MTR_6g087750</name>
</gene>
<dbReference type="AlphaFoldDB" id="G7KPE1"/>
<evidence type="ECO:0000313" key="3">
    <source>
        <dbReference type="Proteomes" id="UP000002051"/>
    </source>
</evidence>
<dbReference type="HOGENOM" id="CLU_2267783_0_0_1"/>
<protein>
    <recommendedName>
        <fullName evidence="4">Reverse transcriptase zinc-binding domain-containing protein</fullName>
    </recommendedName>
</protein>
<name>G7KPE1_MEDTR</name>
<proteinExistence type="predicted"/>
<dbReference type="EMBL" id="CM001222">
    <property type="protein sequence ID" value="AES76830.1"/>
    <property type="molecule type" value="Genomic_DNA"/>
</dbReference>
<dbReference type="Proteomes" id="UP000002051">
    <property type="component" value="Chromosome 6"/>
</dbReference>
<evidence type="ECO:0000313" key="1">
    <source>
        <dbReference type="EMBL" id="AES76830.1"/>
    </source>
</evidence>
<sequence>MRINEGEMIYRGVISQEVGLCVSGCGTLESAQHLFLSCSSFALLWQMVRDWIGFVGVDTNVLSDHFVQFVHFTGGSKLEATSWRGRALGLRTFLKGVEASVRV</sequence>
<accession>G7KPE1</accession>
<keyword evidence="3" id="KW-1185">Reference proteome</keyword>
<reference evidence="1 3" key="2">
    <citation type="journal article" date="2014" name="BMC Genomics">
        <title>An improved genome release (version Mt4.0) for the model legume Medicago truncatula.</title>
        <authorList>
            <person name="Tang H."/>
            <person name="Krishnakumar V."/>
            <person name="Bidwell S."/>
            <person name="Rosen B."/>
            <person name="Chan A."/>
            <person name="Zhou S."/>
            <person name="Gentzbittel L."/>
            <person name="Childs K.L."/>
            <person name="Yandell M."/>
            <person name="Gundlach H."/>
            <person name="Mayer K.F."/>
            <person name="Schwartz D.C."/>
            <person name="Town C.D."/>
        </authorList>
    </citation>
    <scope>GENOME REANNOTATION</scope>
    <source>
        <strain evidence="2 3">cv. Jemalong A17</strain>
    </source>
</reference>
<evidence type="ECO:0008006" key="4">
    <source>
        <dbReference type="Google" id="ProtNLM"/>
    </source>
</evidence>
<organism evidence="1 3">
    <name type="scientific">Medicago truncatula</name>
    <name type="common">Barrel medic</name>
    <name type="synonym">Medicago tribuloides</name>
    <dbReference type="NCBI Taxonomy" id="3880"/>
    <lineage>
        <taxon>Eukaryota</taxon>
        <taxon>Viridiplantae</taxon>
        <taxon>Streptophyta</taxon>
        <taxon>Embryophyta</taxon>
        <taxon>Tracheophyta</taxon>
        <taxon>Spermatophyta</taxon>
        <taxon>Magnoliopsida</taxon>
        <taxon>eudicotyledons</taxon>
        <taxon>Gunneridae</taxon>
        <taxon>Pentapetalae</taxon>
        <taxon>rosids</taxon>
        <taxon>fabids</taxon>
        <taxon>Fabales</taxon>
        <taxon>Fabaceae</taxon>
        <taxon>Papilionoideae</taxon>
        <taxon>50 kb inversion clade</taxon>
        <taxon>NPAAA clade</taxon>
        <taxon>Hologalegina</taxon>
        <taxon>IRL clade</taxon>
        <taxon>Trifolieae</taxon>
        <taxon>Medicago</taxon>
    </lineage>
</organism>
<reference evidence="2" key="3">
    <citation type="submission" date="2015-04" db="UniProtKB">
        <authorList>
            <consortium name="EnsemblPlants"/>
        </authorList>
    </citation>
    <scope>IDENTIFICATION</scope>
    <source>
        <strain evidence="2">cv. Jemalong A17</strain>
    </source>
</reference>
<reference evidence="1 3" key="1">
    <citation type="journal article" date="2011" name="Nature">
        <title>The Medicago genome provides insight into the evolution of rhizobial symbioses.</title>
        <authorList>
            <person name="Young N.D."/>
            <person name="Debelle F."/>
            <person name="Oldroyd G.E."/>
            <person name="Geurts R."/>
            <person name="Cannon S.B."/>
            <person name="Udvardi M.K."/>
            <person name="Benedito V.A."/>
            <person name="Mayer K.F."/>
            <person name="Gouzy J."/>
            <person name="Schoof H."/>
            <person name="Van de Peer Y."/>
            <person name="Proost S."/>
            <person name="Cook D.R."/>
            <person name="Meyers B.C."/>
            <person name="Spannagl M."/>
            <person name="Cheung F."/>
            <person name="De Mita S."/>
            <person name="Krishnakumar V."/>
            <person name="Gundlach H."/>
            <person name="Zhou S."/>
            <person name="Mudge J."/>
            <person name="Bharti A.K."/>
            <person name="Murray J.D."/>
            <person name="Naoumkina M.A."/>
            <person name="Rosen B."/>
            <person name="Silverstein K.A."/>
            <person name="Tang H."/>
            <person name="Rombauts S."/>
            <person name="Zhao P.X."/>
            <person name="Zhou P."/>
            <person name="Barbe V."/>
            <person name="Bardou P."/>
            <person name="Bechner M."/>
            <person name="Bellec A."/>
            <person name="Berger A."/>
            <person name="Berges H."/>
            <person name="Bidwell S."/>
            <person name="Bisseling T."/>
            <person name="Choisne N."/>
            <person name="Couloux A."/>
            <person name="Denny R."/>
            <person name="Deshpande S."/>
            <person name="Dai X."/>
            <person name="Doyle J.J."/>
            <person name="Dudez A.M."/>
            <person name="Farmer A.D."/>
            <person name="Fouteau S."/>
            <person name="Franken C."/>
            <person name="Gibelin C."/>
            <person name="Gish J."/>
            <person name="Goldstein S."/>
            <person name="Gonzalez A.J."/>
            <person name="Green P.J."/>
            <person name="Hallab A."/>
            <person name="Hartog M."/>
            <person name="Hua A."/>
            <person name="Humphray S.J."/>
            <person name="Jeong D.H."/>
            <person name="Jing Y."/>
            <person name="Jocker A."/>
            <person name="Kenton S.M."/>
            <person name="Kim D.J."/>
            <person name="Klee K."/>
            <person name="Lai H."/>
            <person name="Lang C."/>
            <person name="Lin S."/>
            <person name="Macmil S.L."/>
            <person name="Magdelenat G."/>
            <person name="Matthews L."/>
            <person name="McCorrison J."/>
            <person name="Monaghan E.L."/>
            <person name="Mun J.H."/>
            <person name="Najar F.Z."/>
            <person name="Nicholson C."/>
            <person name="Noirot C."/>
            <person name="O'Bleness M."/>
            <person name="Paule C.R."/>
            <person name="Poulain J."/>
            <person name="Prion F."/>
            <person name="Qin B."/>
            <person name="Qu C."/>
            <person name="Retzel E.F."/>
            <person name="Riddle C."/>
            <person name="Sallet E."/>
            <person name="Samain S."/>
            <person name="Samson N."/>
            <person name="Sanders I."/>
            <person name="Saurat O."/>
            <person name="Scarpelli C."/>
            <person name="Schiex T."/>
            <person name="Segurens B."/>
            <person name="Severin A.J."/>
            <person name="Sherrier D.J."/>
            <person name="Shi R."/>
            <person name="Sims S."/>
            <person name="Singer S.R."/>
            <person name="Sinharoy S."/>
            <person name="Sterck L."/>
            <person name="Viollet A."/>
            <person name="Wang B.B."/>
            <person name="Wang K."/>
            <person name="Wang M."/>
            <person name="Wang X."/>
            <person name="Warfsmann J."/>
            <person name="Weissenbach J."/>
            <person name="White D.D."/>
            <person name="White J.D."/>
            <person name="Wiley G.B."/>
            <person name="Wincker P."/>
            <person name="Xing Y."/>
            <person name="Yang L."/>
            <person name="Yao Z."/>
            <person name="Ying F."/>
            <person name="Zhai J."/>
            <person name="Zhou L."/>
            <person name="Zuber A."/>
            <person name="Denarie J."/>
            <person name="Dixon R.A."/>
            <person name="May G.D."/>
            <person name="Schwartz D.C."/>
            <person name="Rogers J."/>
            <person name="Quetier F."/>
            <person name="Town C.D."/>
            <person name="Roe B.A."/>
        </authorList>
    </citation>
    <scope>NUCLEOTIDE SEQUENCE [LARGE SCALE GENOMIC DNA]</scope>
    <source>
        <strain evidence="1">A17</strain>
        <strain evidence="2 3">cv. Jemalong A17</strain>
    </source>
</reference>
<dbReference type="PaxDb" id="3880-AES76830"/>